<protein>
    <submittedName>
        <fullName evidence="2">Uncharacterized protein</fullName>
    </submittedName>
</protein>
<sequence>MASQSISTDGYLPSATLPSAPASSHGASEKSSCCISGTGSAAFADDPVDDGGERSAAVVVVEASEPAEAEQQPVAAGSFLTTPAPLSGCAAAGAHDVAAWSLASTDGWSGGARWRPPRRSSGKLRRAASPRSRNAAAS</sequence>
<dbReference type="Proteomes" id="UP001497457">
    <property type="component" value="Chromosome 13rd"/>
</dbReference>
<proteinExistence type="predicted"/>
<reference evidence="2 3" key="2">
    <citation type="submission" date="2024-10" db="EMBL/GenBank/DDBJ databases">
        <authorList>
            <person name="Ryan C."/>
        </authorList>
    </citation>
    <scope>NUCLEOTIDE SEQUENCE [LARGE SCALE GENOMIC DNA]</scope>
</reference>
<gene>
    <name evidence="2" type="ORF">URODEC1_LOCUS17984</name>
</gene>
<name>A0ABC8WW49_9POAL</name>
<dbReference type="AlphaFoldDB" id="A0ABC8WW49"/>
<feature type="region of interest" description="Disordered" evidence="1">
    <location>
        <begin position="1"/>
        <end position="34"/>
    </location>
</feature>
<reference evidence="3" key="1">
    <citation type="submission" date="2024-06" db="EMBL/GenBank/DDBJ databases">
        <authorList>
            <person name="Ryan C."/>
        </authorList>
    </citation>
    <scope>NUCLEOTIDE SEQUENCE [LARGE SCALE GENOMIC DNA]</scope>
</reference>
<evidence type="ECO:0000313" key="3">
    <source>
        <dbReference type="Proteomes" id="UP001497457"/>
    </source>
</evidence>
<feature type="compositionally biased region" description="Basic residues" evidence="1">
    <location>
        <begin position="115"/>
        <end position="128"/>
    </location>
</feature>
<organism evidence="2 3">
    <name type="scientific">Urochloa decumbens</name>
    <dbReference type="NCBI Taxonomy" id="240449"/>
    <lineage>
        <taxon>Eukaryota</taxon>
        <taxon>Viridiplantae</taxon>
        <taxon>Streptophyta</taxon>
        <taxon>Embryophyta</taxon>
        <taxon>Tracheophyta</taxon>
        <taxon>Spermatophyta</taxon>
        <taxon>Magnoliopsida</taxon>
        <taxon>Liliopsida</taxon>
        <taxon>Poales</taxon>
        <taxon>Poaceae</taxon>
        <taxon>PACMAD clade</taxon>
        <taxon>Panicoideae</taxon>
        <taxon>Panicodae</taxon>
        <taxon>Paniceae</taxon>
        <taxon>Melinidinae</taxon>
        <taxon>Urochloa</taxon>
    </lineage>
</organism>
<accession>A0ABC8WW49</accession>
<evidence type="ECO:0000313" key="2">
    <source>
        <dbReference type="EMBL" id="CAL4916397.1"/>
    </source>
</evidence>
<feature type="compositionally biased region" description="Polar residues" evidence="1">
    <location>
        <begin position="25"/>
        <end position="34"/>
    </location>
</feature>
<feature type="compositionally biased region" description="Low complexity" evidence="1">
    <location>
        <begin position="12"/>
        <end position="24"/>
    </location>
</feature>
<feature type="compositionally biased region" description="Low complexity" evidence="1">
    <location>
        <begin position="129"/>
        <end position="138"/>
    </location>
</feature>
<evidence type="ECO:0000256" key="1">
    <source>
        <dbReference type="SAM" id="MobiDB-lite"/>
    </source>
</evidence>
<dbReference type="EMBL" id="OZ075123">
    <property type="protein sequence ID" value="CAL4916397.1"/>
    <property type="molecule type" value="Genomic_DNA"/>
</dbReference>
<feature type="region of interest" description="Disordered" evidence="1">
    <location>
        <begin position="105"/>
        <end position="138"/>
    </location>
</feature>
<keyword evidence="3" id="KW-1185">Reference proteome</keyword>